<dbReference type="InterPro" id="IPR029060">
    <property type="entry name" value="PIN-like_dom_sf"/>
</dbReference>
<dbReference type="Gene3D" id="3.40.50.1010">
    <property type="entry name" value="5'-nuclease"/>
    <property type="match status" value="1"/>
</dbReference>
<feature type="domain" description="XPG N-terminal" evidence="1">
    <location>
        <begin position="1"/>
        <end position="73"/>
    </location>
</feature>
<reference evidence="2" key="2">
    <citation type="submission" date="2021-09" db="EMBL/GenBank/DDBJ databases">
        <authorList>
            <person name="Jia N."/>
            <person name="Wang J."/>
            <person name="Shi W."/>
            <person name="Du L."/>
            <person name="Sun Y."/>
            <person name="Zhan W."/>
            <person name="Jiang J."/>
            <person name="Wang Q."/>
            <person name="Zhang B."/>
            <person name="Ji P."/>
            <person name="Sakyi L.B."/>
            <person name="Cui X."/>
            <person name="Yuan T."/>
            <person name="Jiang B."/>
            <person name="Yang W."/>
            <person name="Lam T.T.-Y."/>
            <person name="Chang Q."/>
            <person name="Ding S."/>
            <person name="Wang X."/>
            <person name="Zhu J."/>
            <person name="Ruan X."/>
            <person name="Zhao L."/>
            <person name="Wei J."/>
            <person name="Que T."/>
            <person name="Du C."/>
            <person name="Cheng J."/>
            <person name="Dai P."/>
            <person name="Han X."/>
            <person name="Huang E."/>
            <person name="Gao Y."/>
            <person name="Liu J."/>
            <person name="Shao H."/>
            <person name="Ye R."/>
            <person name="Li L."/>
            <person name="Wei W."/>
            <person name="Wang X."/>
            <person name="Wang C."/>
            <person name="Huo Q."/>
            <person name="Li W."/>
            <person name="Guo W."/>
            <person name="Chen H."/>
            <person name="Chen S."/>
            <person name="Zhou L."/>
            <person name="Zhou L."/>
            <person name="Ni X."/>
            <person name="Tian J."/>
            <person name="Zhou Y."/>
            <person name="Sheng Y."/>
            <person name="Liu T."/>
            <person name="Pan Y."/>
            <person name="Xia L."/>
            <person name="Li J."/>
            <person name="Zhao F."/>
            <person name="Cao W."/>
        </authorList>
    </citation>
    <scope>NUCLEOTIDE SEQUENCE</scope>
    <source>
        <strain evidence="2">Rsan-2018</strain>
        <tissue evidence="2">Larvae</tissue>
    </source>
</reference>
<evidence type="ECO:0000313" key="2">
    <source>
        <dbReference type="EMBL" id="KAH7934763.1"/>
    </source>
</evidence>
<dbReference type="EMBL" id="JABSTV010001255">
    <property type="protein sequence ID" value="KAH7934763.1"/>
    <property type="molecule type" value="Genomic_DNA"/>
</dbReference>
<dbReference type="SMART" id="SM00485">
    <property type="entry name" value="XPGN"/>
    <property type="match status" value="1"/>
</dbReference>
<name>A0A9D4PAM2_RHISA</name>
<dbReference type="Pfam" id="PF00752">
    <property type="entry name" value="XPG_N"/>
    <property type="match status" value="1"/>
</dbReference>
<dbReference type="PANTHER" id="PTHR13492">
    <property type="entry name" value="RING FINGER PROTEIN 37"/>
    <property type="match status" value="1"/>
</dbReference>
<dbReference type="SUPFAM" id="SSF88723">
    <property type="entry name" value="PIN domain-like"/>
    <property type="match status" value="1"/>
</dbReference>
<dbReference type="VEuPathDB" id="VectorBase:RSAN_027613"/>
<evidence type="ECO:0000313" key="3">
    <source>
        <dbReference type="Proteomes" id="UP000821837"/>
    </source>
</evidence>
<dbReference type="Pfam" id="PF19318">
    <property type="entry name" value="DUF5918"/>
    <property type="match status" value="1"/>
</dbReference>
<dbReference type="InterPro" id="IPR045696">
    <property type="entry name" value="Ubox5_N"/>
</dbReference>
<organism evidence="2 3">
    <name type="scientific">Rhipicephalus sanguineus</name>
    <name type="common">Brown dog tick</name>
    <name type="synonym">Ixodes sanguineus</name>
    <dbReference type="NCBI Taxonomy" id="34632"/>
    <lineage>
        <taxon>Eukaryota</taxon>
        <taxon>Metazoa</taxon>
        <taxon>Ecdysozoa</taxon>
        <taxon>Arthropoda</taxon>
        <taxon>Chelicerata</taxon>
        <taxon>Arachnida</taxon>
        <taxon>Acari</taxon>
        <taxon>Parasitiformes</taxon>
        <taxon>Ixodida</taxon>
        <taxon>Ixodoidea</taxon>
        <taxon>Ixodidae</taxon>
        <taxon>Rhipicephalinae</taxon>
        <taxon>Rhipicephalus</taxon>
        <taxon>Rhipicephalus</taxon>
    </lineage>
</organism>
<dbReference type="GO" id="GO:0005634">
    <property type="term" value="C:nucleus"/>
    <property type="evidence" value="ECO:0007669"/>
    <property type="project" value="TreeGrafter"/>
</dbReference>
<sequence>MGVKDLWEVLAPVARKVQLEDLRGKRLAVDLSGWIVESEQMRAKMRQPTIRILLVPSKRTSTVRHYSNRHQHHVVQLSETLTPDVMAIDFCNKNVGTLIECDQICAEGYDVGNLISADRRRNGFMAEYFIKPPVSILLTLPCPTELSCVVVGLTRGPVKLTGFEIWVSQTGVGDTTTSATRDDFVLIGRKFGATDEEVVRLRNRCYVPRGPFASLMRDGGSPSFAYESRGTGETLKTAYCKHVCRLKVRLICAMGSASIGLGSLQVWGQPMTSLCSLAAQEDLIRKFLATTDFNREHSATDQCRSPPAPTVPESLQAKSGGLLQEGAGLATEFHIPTDFQDA</sequence>
<dbReference type="Proteomes" id="UP000821837">
    <property type="component" value="Unassembled WGS sequence"/>
</dbReference>
<dbReference type="PANTHER" id="PTHR13492:SF2">
    <property type="entry name" value="RING FINGER PROTEIN 37"/>
    <property type="match status" value="1"/>
</dbReference>
<protein>
    <recommendedName>
        <fullName evidence="1">XPG N-terminal domain-containing protein</fullName>
    </recommendedName>
</protein>
<dbReference type="InterPro" id="IPR039847">
    <property type="entry name" value="Ubox5"/>
</dbReference>
<dbReference type="InterPro" id="IPR006085">
    <property type="entry name" value="XPG_DNA_repair_N"/>
</dbReference>
<dbReference type="GO" id="GO:0004518">
    <property type="term" value="F:nuclease activity"/>
    <property type="evidence" value="ECO:0007669"/>
    <property type="project" value="InterPro"/>
</dbReference>
<dbReference type="VEuPathDB" id="VectorBase:RSAN_026340"/>
<dbReference type="GO" id="GO:0031625">
    <property type="term" value="F:ubiquitin protein ligase binding"/>
    <property type="evidence" value="ECO:0007669"/>
    <property type="project" value="TreeGrafter"/>
</dbReference>
<comment type="caution">
    <text evidence="2">The sequence shown here is derived from an EMBL/GenBank/DDBJ whole genome shotgun (WGS) entry which is preliminary data.</text>
</comment>
<dbReference type="GO" id="GO:0034450">
    <property type="term" value="F:ubiquitin-ubiquitin ligase activity"/>
    <property type="evidence" value="ECO:0007669"/>
    <property type="project" value="TreeGrafter"/>
</dbReference>
<reference evidence="2" key="1">
    <citation type="journal article" date="2020" name="Cell">
        <title>Large-Scale Comparative Analyses of Tick Genomes Elucidate Their Genetic Diversity and Vector Capacities.</title>
        <authorList>
            <consortium name="Tick Genome and Microbiome Consortium (TIGMIC)"/>
            <person name="Jia N."/>
            <person name="Wang J."/>
            <person name="Shi W."/>
            <person name="Du L."/>
            <person name="Sun Y."/>
            <person name="Zhan W."/>
            <person name="Jiang J.F."/>
            <person name="Wang Q."/>
            <person name="Zhang B."/>
            <person name="Ji P."/>
            <person name="Bell-Sakyi L."/>
            <person name="Cui X.M."/>
            <person name="Yuan T.T."/>
            <person name="Jiang B.G."/>
            <person name="Yang W.F."/>
            <person name="Lam T.T."/>
            <person name="Chang Q.C."/>
            <person name="Ding S.J."/>
            <person name="Wang X.J."/>
            <person name="Zhu J.G."/>
            <person name="Ruan X.D."/>
            <person name="Zhao L."/>
            <person name="Wei J.T."/>
            <person name="Ye R.Z."/>
            <person name="Que T.C."/>
            <person name="Du C.H."/>
            <person name="Zhou Y.H."/>
            <person name="Cheng J.X."/>
            <person name="Dai P.F."/>
            <person name="Guo W.B."/>
            <person name="Han X.H."/>
            <person name="Huang E.J."/>
            <person name="Li L.F."/>
            <person name="Wei W."/>
            <person name="Gao Y.C."/>
            <person name="Liu J.Z."/>
            <person name="Shao H.Z."/>
            <person name="Wang X."/>
            <person name="Wang C.C."/>
            <person name="Yang T.C."/>
            <person name="Huo Q.B."/>
            <person name="Li W."/>
            <person name="Chen H.Y."/>
            <person name="Chen S.E."/>
            <person name="Zhou L.G."/>
            <person name="Ni X.B."/>
            <person name="Tian J.H."/>
            <person name="Sheng Y."/>
            <person name="Liu T."/>
            <person name="Pan Y.S."/>
            <person name="Xia L.Y."/>
            <person name="Li J."/>
            <person name="Zhao F."/>
            <person name="Cao W.C."/>
        </authorList>
    </citation>
    <scope>NUCLEOTIDE SEQUENCE</scope>
    <source>
        <strain evidence="2">Rsan-2018</strain>
    </source>
</reference>
<evidence type="ECO:0000259" key="1">
    <source>
        <dbReference type="SMART" id="SM00485"/>
    </source>
</evidence>
<keyword evidence="3" id="KW-1185">Reference proteome</keyword>
<dbReference type="GO" id="GO:0000209">
    <property type="term" value="P:protein polyubiquitination"/>
    <property type="evidence" value="ECO:0007669"/>
    <property type="project" value="TreeGrafter"/>
</dbReference>
<proteinExistence type="predicted"/>
<gene>
    <name evidence="2" type="ORF">HPB52_000053</name>
</gene>
<dbReference type="AlphaFoldDB" id="A0A9D4PAM2"/>
<accession>A0A9D4PAM2</accession>